<reference evidence="2 3" key="1">
    <citation type="submission" date="2016-10" db="EMBL/GenBank/DDBJ databases">
        <authorList>
            <person name="Varghese N."/>
            <person name="Submissions S."/>
        </authorList>
    </citation>
    <scope>NUCLEOTIDE SEQUENCE [LARGE SCALE GENOMIC DNA]</scope>
    <source>
        <strain evidence="2 3">CDM_1</strain>
    </source>
</reference>
<protein>
    <submittedName>
        <fullName evidence="2">Uncharacterized protein</fullName>
    </submittedName>
</protein>
<evidence type="ECO:0000313" key="2">
    <source>
        <dbReference type="EMBL" id="SDD07871.1"/>
    </source>
</evidence>
<evidence type="ECO:0000313" key="3">
    <source>
        <dbReference type="Proteomes" id="UP000324021"/>
    </source>
</evidence>
<dbReference type="Proteomes" id="UP000324021">
    <property type="component" value="Unassembled WGS sequence"/>
</dbReference>
<proteinExistence type="predicted"/>
<dbReference type="RefSeq" id="WP_149782337.1">
    <property type="nucleotide sequence ID" value="NZ_FMZP01000012.1"/>
</dbReference>
<feature type="compositionally biased region" description="Acidic residues" evidence="1">
    <location>
        <begin position="119"/>
        <end position="140"/>
    </location>
</feature>
<gene>
    <name evidence="2" type="ORF">SAMN05192552_101223</name>
</gene>
<name>A0A1G6RTW9_9EURY</name>
<accession>A0A1G6RTW9</accession>
<feature type="compositionally biased region" description="Basic and acidic residues" evidence="1">
    <location>
        <begin position="103"/>
        <end position="113"/>
    </location>
</feature>
<organism evidence="2 3">
    <name type="scientific">Natrinema hispanicum</name>
    <dbReference type="NCBI Taxonomy" id="392421"/>
    <lineage>
        <taxon>Archaea</taxon>
        <taxon>Methanobacteriati</taxon>
        <taxon>Methanobacteriota</taxon>
        <taxon>Stenosarchaea group</taxon>
        <taxon>Halobacteria</taxon>
        <taxon>Halobacteriales</taxon>
        <taxon>Natrialbaceae</taxon>
        <taxon>Natrinema</taxon>
    </lineage>
</organism>
<feature type="region of interest" description="Disordered" evidence="1">
    <location>
        <begin position="82"/>
        <end position="140"/>
    </location>
</feature>
<feature type="compositionally biased region" description="Acidic residues" evidence="1">
    <location>
        <begin position="24"/>
        <end position="41"/>
    </location>
</feature>
<feature type="region of interest" description="Disordered" evidence="1">
    <location>
        <begin position="1"/>
        <end position="51"/>
    </location>
</feature>
<dbReference type="EMBL" id="FMZP01000012">
    <property type="protein sequence ID" value="SDD07871.1"/>
    <property type="molecule type" value="Genomic_DNA"/>
</dbReference>
<sequence>MNDSFKTDNPLAISDQRKEKWGISDDELGQEEEEETEDMASLDELRESEEFQNAWRESFKRKQEEYQSEDKEEKLKLAEAMENRGGSWASQAEELREEVEPSEAEKIGKEVAKHLNSNETEELAQAEETDSEGSEVEDSDWVFIENENNTGTIFTESEELMKEVRQLEKLEDSINIISDNDSMEVRITDLESAKDRFRS</sequence>
<dbReference type="AlphaFoldDB" id="A0A1G6RTW9"/>
<evidence type="ECO:0000256" key="1">
    <source>
        <dbReference type="SAM" id="MobiDB-lite"/>
    </source>
</evidence>